<gene>
    <name evidence="2" type="ORF">HYR64_06365</name>
</gene>
<dbReference type="Proteomes" id="UP000727962">
    <property type="component" value="Unassembled WGS sequence"/>
</dbReference>
<evidence type="ECO:0000256" key="1">
    <source>
        <dbReference type="SAM" id="Phobius"/>
    </source>
</evidence>
<organism evidence="2 3">
    <name type="scientific">Fimbriimonas ginsengisoli</name>
    <dbReference type="NCBI Taxonomy" id="1005039"/>
    <lineage>
        <taxon>Bacteria</taxon>
        <taxon>Bacillati</taxon>
        <taxon>Armatimonadota</taxon>
        <taxon>Fimbriimonadia</taxon>
        <taxon>Fimbriimonadales</taxon>
        <taxon>Fimbriimonadaceae</taxon>
        <taxon>Fimbriimonas</taxon>
    </lineage>
</organism>
<feature type="transmembrane region" description="Helical" evidence="1">
    <location>
        <begin position="46"/>
        <end position="67"/>
    </location>
</feature>
<feature type="transmembrane region" description="Helical" evidence="1">
    <location>
        <begin position="124"/>
        <end position="143"/>
    </location>
</feature>
<proteinExistence type="predicted"/>
<reference evidence="2" key="1">
    <citation type="submission" date="2020-07" db="EMBL/GenBank/DDBJ databases">
        <title>Huge and variable diversity of episymbiotic CPR bacteria and DPANN archaea in groundwater ecosystems.</title>
        <authorList>
            <person name="He C.Y."/>
            <person name="Keren R."/>
            <person name="Whittaker M."/>
            <person name="Farag I.F."/>
            <person name="Doudna J."/>
            <person name="Cate J.H.D."/>
            <person name="Banfield J.F."/>
        </authorList>
    </citation>
    <scope>NUCLEOTIDE SEQUENCE</scope>
    <source>
        <strain evidence="2">NC_groundwater_17_Pr7_B-0.1um_64_12</strain>
    </source>
</reference>
<accession>A0A931LXM6</accession>
<keyword evidence="1" id="KW-0812">Transmembrane</keyword>
<dbReference type="AlphaFoldDB" id="A0A931LXM6"/>
<comment type="caution">
    <text evidence="2">The sequence shown here is derived from an EMBL/GenBank/DDBJ whole genome shotgun (WGS) entry which is preliminary data.</text>
</comment>
<name>A0A931LXM6_FIMGI</name>
<dbReference type="EMBL" id="JACOSL010000039">
    <property type="protein sequence ID" value="MBI1756715.1"/>
    <property type="molecule type" value="Genomic_DNA"/>
</dbReference>
<protein>
    <submittedName>
        <fullName evidence="2">Uncharacterized protein</fullName>
    </submittedName>
</protein>
<evidence type="ECO:0000313" key="2">
    <source>
        <dbReference type="EMBL" id="MBI1756715.1"/>
    </source>
</evidence>
<feature type="transmembrane region" description="Helical" evidence="1">
    <location>
        <begin position="12"/>
        <end position="34"/>
    </location>
</feature>
<keyword evidence="1" id="KW-0472">Membrane</keyword>
<feature type="transmembrane region" description="Helical" evidence="1">
    <location>
        <begin position="79"/>
        <end position="104"/>
    </location>
</feature>
<evidence type="ECO:0000313" key="3">
    <source>
        <dbReference type="Proteomes" id="UP000727962"/>
    </source>
</evidence>
<keyword evidence="1" id="KW-1133">Transmembrane helix</keyword>
<sequence length="150" mass="16168">MALPRSDDSVRLVWPLAVCVGALAAAVLSHYTMATLVGYGSGQARAAIGDVKTGIALVVVLTLANVLGWKTKRVYEANLWLAVGGALVNFNLSPDSSILLRIVSQRFWQGSGVDVPSFTNALSLVSYWLLLALINALLFRIYLRRTGPRP</sequence>